<reference evidence="2 3" key="1">
    <citation type="submission" date="2016-11" db="EMBL/GenBank/DDBJ databases">
        <authorList>
            <person name="Jaros S."/>
            <person name="Januszkiewicz K."/>
            <person name="Wedrychowicz H."/>
        </authorList>
    </citation>
    <scope>NUCLEOTIDE SEQUENCE [LARGE SCALE GENOMIC DNA]</scope>
    <source>
        <strain evidence="2 3">CGMCC 4.5723</strain>
    </source>
</reference>
<dbReference type="EMBL" id="FQZK01000035">
    <property type="protein sequence ID" value="SHK82303.1"/>
    <property type="molecule type" value="Genomic_DNA"/>
</dbReference>
<evidence type="ECO:0000313" key="2">
    <source>
        <dbReference type="EMBL" id="SHK82303.1"/>
    </source>
</evidence>
<dbReference type="AlphaFoldDB" id="A0A1M6VLB5"/>
<dbReference type="OrthoDB" id="5422202at2"/>
<protein>
    <recommendedName>
        <fullName evidence="4">DUF349 domain-containing protein</fullName>
    </recommendedName>
</protein>
<feature type="coiled-coil region" evidence="1">
    <location>
        <begin position="89"/>
        <end position="127"/>
    </location>
</feature>
<dbReference type="InterPro" id="IPR007139">
    <property type="entry name" value="DUF349"/>
</dbReference>
<accession>A0A1M6VLB5</accession>
<dbReference type="Proteomes" id="UP000184452">
    <property type="component" value="Unassembled WGS sequence"/>
</dbReference>
<organism evidence="2 3">
    <name type="scientific">Nocardiopsis flavescens</name>
    <dbReference type="NCBI Taxonomy" id="758803"/>
    <lineage>
        <taxon>Bacteria</taxon>
        <taxon>Bacillati</taxon>
        <taxon>Actinomycetota</taxon>
        <taxon>Actinomycetes</taxon>
        <taxon>Streptosporangiales</taxon>
        <taxon>Nocardiopsidaceae</taxon>
        <taxon>Nocardiopsis</taxon>
    </lineage>
</organism>
<dbReference type="STRING" id="758803.SAMN05421803_13538"/>
<proteinExistence type="predicted"/>
<gene>
    <name evidence="2" type="ORF">SAMN05421803_13538</name>
</gene>
<dbReference type="Pfam" id="PF03993">
    <property type="entry name" value="DUF349"/>
    <property type="match status" value="3"/>
</dbReference>
<name>A0A1M6VLB5_9ACTN</name>
<keyword evidence="3" id="KW-1185">Reference proteome</keyword>
<keyword evidence="1" id="KW-0175">Coiled coil</keyword>
<dbReference type="RefSeq" id="WP_073384136.1">
    <property type="nucleotide sequence ID" value="NZ_FQZK01000035.1"/>
</dbReference>
<sequence length="411" mass="46928">MTTDPWGRVDDEGTVYVRTGEGERVVGSWQAGEPEEALAFFRRKYDSLVTEVELLEKRLNTTDLSAAAAMSNIDKLRSAVQEAHAVGDLEALTRRLDALAGRAETRKAEQKQAQERARGEAREVKERIVAEAERVAVETTHWKSGGERMLQLIEEWKKAPRADRPTEQALWKRMSAARNSFSKRRKAYFANLDQERESVRSEKERIVAEAEALSASTEWGETARAYRDLMQQWKRTGRADRASEDRLWSRFKAAQDTFFDARNAVFAERDAELRVNADAKEKILAEAQTEIRGLISDPRRARARLRDFQEAWEEAGELPRDTRDRLEGSFRQIEDEVRRAEETEWERKNPEARARAEATVAQLSTAIAGLEEKLGKARANNDARRVKEAEEALEARRAWLAEAERALGDLS</sequence>
<evidence type="ECO:0008006" key="4">
    <source>
        <dbReference type="Google" id="ProtNLM"/>
    </source>
</evidence>
<evidence type="ECO:0000256" key="1">
    <source>
        <dbReference type="SAM" id="Coils"/>
    </source>
</evidence>
<feature type="coiled-coil region" evidence="1">
    <location>
        <begin position="323"/>
        <end position="396"/>
    </location>
</feature>
<evidence type="ECO:0000313" key="3">
    <source>
        <dbReference type="Proteomes" id="UP000184452"/>
    </source>
</evidence>